<dbReference type="SUPFAM" id="SSF49899">
    <property type="entry name" value="Concanavalin A-like lectins/glucanases"/>
    <property type="match status" value="1"/>
</dbReference>
<keyword evidence="6" id="KW-0067">ATP-binding</keyword>
<dbReference type="PROSITE" id="PS50837">
    <property type="entry name" value="NACHT"/>
    <property type="match status" value="1"/>
</dbReference>
<dbReference type="InterPro" id="IPR032675">
    <property type="entry name" value="LRR_dom_sf"/>
</dbReference>
<evidence type="ECO:0008006" key="12">
    <source>
        <dbReference type="Google" id="ProtNLM"/>
    </source>
</evidence>
<dbReference type="FunFam" id="3.40.50.300:FF:000210">
    <property type="entry name" value="Si:dkey-16p6.1"/>
    <property type="match status" value="1"/>
</dbReference>
<dbReference type="Proteomes" id="UP000261600">
    <property type="component" value="Unplaced"/>
</dbReference>
<dbReference type="Ensembl" id="ENSMALT00000012133.1">
    <property type="protein sequence ID" value="ENSMALP00000011877.1"/>
    <property type="gene ID" value="ENSMALG00000008374.1"/>
</dbReference>
<dbReference type="InterPro" id="IPR041267">
    <property type="entry name" value="NLRP_HD2"/>
</dbReference>
<evidence type="ECO:0000313" key="10">
    <source>
        <dbReference type="Ensembl" id="ENSMALP00000011877.1"/>
    </source>
</evidence>
<evidence type="ECO:0000256" key="7">
    <source>
        <dbReference type="SAM" id="MobiDB-lite"/>
    </source>
</evidence>
<dbReference type="CDD" id="cd16040">
    <property type="entry name" value="SPRY_PRY_SNTX"/>
    <property type="match status" value="1"/>
</dbReference>
<keyword evidence="3" id="KW-0433">Leucine-rich repeat</keyword>
<dbReference type="Pfam" id="PF13765">
    <property type="entry name" value="PRY"/>
    <property type="match status" value="1"/>
</dbReference>
<dbReference type="Gene3D" id="3.40.50.300">
    <property type="entry name" value="P-loop containing nucleotide triphosphate hydrolases"/>
    <property type="match status" value="1"/>
</dbReference>
<reference evidence="10" key="1">
    <citation type="submission" date="2025-08" db="UniProtKB">
        <authorList>
            <consortium name="Ensembl"/>
        </authorList>
    </citation>
    <scope>IDENTIFICATION</scope>
</reference>
<dbReference type="InterPro" id="IPR006574">
    <property type="entry name" value="PRY"/>
</dbReference>
<dbReference type="SMART" id="SM00368">
    <property type="entry name" value="LRR_RI"/>
    <property type="match status" value="7"/>
</dbReference>
<dbReference type="InterPro" id="IPR043136">
    <property type="entry name" value="B30.2/SPRY_sf"/>
</dbReference>
<evidence type="ECO:0000313" key="11">
    <source>
        <dbReference type="Proteomes" id="UP000261600"/>
    </source>
</evidence>
<organism evidence="10 11">
    <name type="scientific">Monopterus albus</name>
    <name type="common">Swamp eel</name>
    <dbReference type="NCBI Taxonomy" id="43700"/>
    <lineage>
        <taxon>Eukaryota</taxon>
        <taxon>Metazoa</taxon>
        <taxon>Chordata</taxon>
        <taxon>Craniata</taxon>
        <taxon>Vertebrata</taxon>
        <taxon>Euteleostomi</taxon>
        <taxon>Actinopterygii</taxon>
        <taxon>Neopterygii</taxon>
        <taxon>Teleostei</taxon>
        <taxon>Neoteleostei</taxon>
        <taxon>Acanthomorphata</taxon>
        <taxon>Anabantaria</taxon>
        <taxon>Synbranchiformes</taxon>
        <taxon>Synbranchidae</taxon>
        <taxon>Monopterus</taxon>
    </lineage>
</organism>
<dbReference type="GO" id="GO:0005524">
    <property type="term" value="F:ATP binding"/>
    <property type="evidence" value="ECO:0007669"/>
    <property type="project" value="UniProtKB-KW"/>
</dbReference>
<dbReference type="InterPro" id="IPR001611">
    <property type="entry name" value="Leu-rich_rpt"/>
</dbReference>
<feature type="domain" description="B30.2/SPRY" evidence="8">
    <location>
        <begin position="808"/>
        <end position="1004"/>
    </location>
</feature>
<comment type="subcellular location">
    <subcellularLocation>
        <location evidence="1">Cytoplasm</location>
    </subcellularLocation>
</comment>
<dbReference type="InterPro" id="IPR051261">
    <property type="entry name" value="NLR"/>
</dbReference>
<sequence length="1004" mass="113082">LQNKTKDLFQGIKEHESSTPLSKSYTELYITLGGSEEVNPEHKVAELEGKRSTSEEKKIDLNDIFKPLPNEETPPQKVLTKGIAGIGKSVAVQKFTHDWAAGAANHTVQFIFPFTFRDLNLITKPRLSLVELISDYFEEMKDLETDYKNSSVLFIFDGLDESNLPLDFEKNETCRSPTKPTTVDALLTNLIKGELLHKASVWITTRPAAASKIPPRFIHRLTEVRGFNDQQKEQYFQKNIRVEGMSQKVISHLQRRELGSLYIMCHIPVFCCISAAVLQNLLTDTQDNELPKTVTEMYTHFLIIQTKRKHEKHYQKGETDKDVIMKMGKLAFEQLKEGNIIFSEKDLQACNTDPKEASVYSGLCTQIIRKEHGLYRQDRYSFIHLSVQEFLAALYVLETLNSSGENLLPRSGDNLPQTRVKRRSERRENPVALLHKRAVDMALDTKHGRWDLFLRFLLGLSQGKNQALLEKIFENKRDRLQSNQETIKYIHNRIRKPSYSETSINLFHCLNELGDQSLVEQVQMYLSSGDVNKILPAHCSALAFLLLVSEENLDVFDLKKFCRSDEALQRLVPVFKAAKTALLSDGDLTDKCCECISSVLEVEPSCLEELDLSRNELQDSGIEKLSVGLKSPSCKIQRLRLSGCNLSERSCETLVPILGSESSSLRDLDLSNNDLQDSGMKLLSAGLESPRCGLETLRLSGCNLSERSCEALASVLSSLSCSLTDLDLSNNDLQDSGMKLLSAGLKSPRCRLETLRLSGCLVTEEGCAALVSALRSNPSHLKELDLSYNHPGALVEKQLLAGLKDIVRLEHGGEQRLKRGLRKWVSELTLDPDTAHGLLTLSDNNRRVTSNRNKCKQADPDHPDRFDHWHQVLCRDALTGCCYWEVEWEGKVHISVAYRGIRRKGRSLDSRLGCTDQSWSLSCSDDGYSVSHNNKTTALHPSPASHRVAVYVDCLDGHLSFYCVSPDERIHLHTFNTTFTEPLYPGFWGGSGFSLSLCSPEEEV</sequence>
<dbReference type="Pfam" id="PF14484">
    <property type="entry name" value="FISNA"/>
    <property type="match status" value="1"/>
</dbReference>
<dbReference type="Gene3D" id="2.60.120.920">
    <property type="match status" value="1"/>
</dbReference>
<evidence type="ECO:0000256" key="6">
    <source>
        <dbReference type="ARBA" id="ARBA00022840"/>
    </source>
</evidence>
<dbReference type="Pfam" id="PF05729">
    <property type="entry name" value="NACHT"/>
    <property type="match status" value="1"/>
</dbReference>
<dbReference type="InterPro" id="IPR001870">
    <property type="entry name" value="B30.2/SPRY"/>
</dbReference>
<name>A0A3Q3JDS1_MONAL</name>
<dbReference type="Pfam" id="PF17776">
    <property type="entry name" value="NLRC4_HD2"/>
    <property type="match status" value="1"/>
</dbReference>
<dbReference type="PROSITE" id="PS50188">
    <property type="entry name" value="B302_SPRY"/>
    <property type="match status" value="1"/>
</dbReference>
<dbReference type="InterPro" id="IPR007111">
    <property type="entry name" value="NACHT_NTPase"/>
</dbReference>
<dbReference type="InterPro" id="IPR003877">
    <property type="entry name" value="SPRY_dom"/>
</dbReference>
<dbReference type="PANTHER" id="PTHR24106">
    <property type="entry name" value="NACHT, LRR AND CARD DOMAINS-CONTAINING"/>
    <property type="match status" value="1"/>
</dbReference>
<reference evidence="10" key="2">
    <citation type="submission" date="2025-09" db="UniProtKB">
        <authorList>
            <consortium name="Ensembl"/>
        </authorList>
    </citation>
    <scope>IDENTIFICATION</scope>
</reference>
<dbReference type="SUPFAM" id="SSF52047">
    <property type="entry name" value="RNI-like"/>
    <property type="match status" value="1"/>
</dbReference>
<protein>
    <recommendedName>
        <fullName evidence="12">B30.2/SPRY domain-containing protein</fullName>
    </recommendedName>
</protein>
<dbReference type="SUPFAM" id="SSF52540">
    <property type="entry name" value="P-loop containing nucleoside triphosphate hydrolases"/>
    <property type="match status" value="1"/>
</dbReference>
<dbReference type="SMART" id="SM00589">
    <property type="entry name" value="PRY"/>
    <property type="match status" value="1"/>
</dbReference>
<keyword evidence="5" id="KW-0547">Nucleotide-binding</keyword>
<dbReference type="Pfam" id="PF13516">
    <property type="entry name" value="LRR_6"/>
    <property type="match status" value="4"/>
</dbReference>
<evidence type="ECO:0000256" key="5">
    <source>
        <dbReference type="ARBA" id="ARBA00022741"/>
    </source>
</evidence>
<evidence type="ECO:0000259" key="9">
    <source>
        <dbReference type="PROSITE" id="PS50837"/>
    </source>
</evidence>
<evidence type="ECO:0000256" key="4">
    <source>
        <dbReference type="ARBA" id="ARBA00022737"/>
    </source>
</evidence>
<proteinExistence type="predicted"/>
<evidence type="ECO:0000256" key="1">
    <source>
        <dbReference type="ARBA" id="ARBA00004496"/>
    </source>
</evidence>
<dbReference type="InterPro" id="IPR029495">
    <property type="entry name" value="NACHT-assoc"/>
</dbReference>
<feature type="domain" description="NACHT" evidence="9">
    <location>
        <begin position="76"/>
        <end position="209"/>
    </location>
</feature>
<accession>A0A3Q3JDS1</accession>
<feature type="region of interest" description="Disordered" evidence="7">
    <location>
        <begin position="408"/>
        <end position="427"/>
    </location>
</feature>
<dbReference type="Gene3D" id="3.80.10.10">
    <property type="entry name" value="Ribonuclease Inhibitor"/>
    <property type="match status" value="2"/>
</dbReference>
<dbReference type="Pfam" id="PF17779">
    <property type="entry name" value="WHD_NOD2"/>
    <property type="match status" value="1"/>
</dbReference>
<dbReference type="AlphaFoldDB" id="A0A3Q3JDS1"/>
<dbReference type="InterPro" id="IPR013320">
    <property type="entry name" value="ConA-like_dom_sf"/>
</dbReference>
<keyword evidence="11" id="KW-1185">Reference proteome</keyword>
<dbReference type="InterPro" id="IPR003879">
    <property type="entry name" value="Butyrophylin_SPRY"/>
</dbReference>
<dbReference type="InterPro" id="IPR041075">
    <property type="entry name" value="NOD1/2_WH"/>
</dbReference>
<dbReference type="FunFam" id="3.80.10.10:FF:000100">
    <property type="entry name" value="Si:dkey-11n14.1"/>
    <property type="match status" value="1"/>
</dbReference>
<dbReference type="PRINTS" id="PR01407">
    <property type="entry name" value="BUTYPHLNCDUF"/>
</dbReference>
<dbReference type="InterPro" id="IPR027417">
    <property type="entry name" value="P-loop_NTPase"/>
</dbReference>
<dbReference type="Pfam" id="PF00622">
    <property type="entry name" value="SPRY"/>
    <property type="match status" value="1"/>
</dbReference>
<dbReference type="SMART" id="SM00449">
    <property type="entry name" value="SPRY"/>
    <property type="match status" value="1"/>
</dbReference>
<dbReference type="SMART" id="SM01288">
    <property type="entry name" value="FISNA"/>
    <property type="match status" value="1"/>
</dbReference>
<evidence type="ECO:0000259" key="8">
    <source>
        <dbReference type="PROSITE" id="PS50188"/>
    </source>
</evidence>
<dbReference type="GO" id="GO:0005737">
    <property type="term" value="C:cytoplasm"/>
    <property type="evidence" value="ECO:0007669"/>
    <property type="project" value="UniProtKB-SubCell"/>
</dbReference>
<keyword evidence="2" id="KW-0963">Cytoplasm</keyword>
<evidence type="ECO:0000256" key="2">
    <source>
        <dbReference type="ARBA" id="ARBA00022490"/>
    </source>
</evidence>
<evidence type="ECO:0000256" key="3">
    <source>
        <dbReference type="ARBA" id="ARBA00022614"/>
    </source>
</evidence>
<keyword evidence="4" id="KW-0677">Repeat</keyword>